<evidence type="ECO:0000313" key="1">
    <source>
        <dbReference type="EMBL" id="TDN43302.1"/>
    </source>
</evidence>
<accession>A0A0M3G540</accession>
<evidence type="ECO:0000313" key="4">
    <source>
        <dbReference type="Proteomes" id="UP000316282"/>
    </source>
</evidence>
<dbReference type="Pfam" id="PF05930">
    <property type="entry name" value="Phage_AlpA"/>
    <property type="match status" value="1"/>
</dbReference>
<dbReference type="Gene3D" id="1.10.238.160">
    <property type="match status" value="1"/>
</dbReference>
<comment type="caution">
    <text evidence="2">The sequence shown here is derived from an EMBL/GenBank/DDBJ whole genome shotgun (WGS) entry which is preliminary data.</text>
</comment>
<name>A0A0M3G540_HAEHA</name>
<dbReference type="EMBL" id="RWKG01000010">
    <property type="protein sequence ID" value="TDN43302.1"/>
    <property type="molecule type" value="Genomic_DNA"/>
</dbReference>
<evidence type="ECO:0000313" key="3">
    <source>
        <dbReference type="Proteomes" id="UP000294998"/>
    </source>
</evidence>
<dbReference type="PANTHER" id="PTHR36154">
    <property type="entry name" value="DNA-BINDING TRANSCRIPTIONAL ACTIVATOR ALPA"/>
    <property type="match status" value="1"/>
</dbReference>
<gene>
    <name evidence="1" type="ORF">EGH31_0368</name>
    <name evidence="2" type="ORF">EUX52_04735</name>
</gene>
<dbReference type="EMBL" id="SDPD01000007">
    <property type="protein sequence ID" value="TPH21494.1"/>
    <property type="molecule type" value="Genomic_DNA"/>
</dbReference>
<dbReference type="SUPFAM" id="SSF46955">
    <property type="entry name" value="Putative DNA-binding domain"/>
    <property type="match status" value="1"/>
</dbReference>
<dbReference type="InterPro" id="IPR009061">
    <property type="entry name" value="DNA-bd_dom_put_sf"/>
</dbReference>
<organism evidence="2 4">
    <name type="scientific">Haemophilus haemolyticus</name>
    <dbReference type="NCBI Taxonomy" id="726"/>
    <lineage>
        <taxon>Bacteria</taxon>
        <taxon>Pseudomonadati</taxon>
        <taxon>Pseudomonadota</taxon>
        <taxon>Gammaproteobacteria</taxon>
        <taxon>Pasteurellales</taxon>
        <taxon>Pasteurellaceae</taxon>
        <taxon>Haemophilus</taxon>
    </lineage>
</organism>
<dbReference type="RefSeq" id="WP_046949486.1">
    <property type="nucleotide sequence ID" value="NZ_LCTI01000014.1"/>
</dbReference>
<proteinExistence type="predicted"/>
<dbReference type="Proteomes" id="UP000316282">
    <property type="component" value="Unassembled WGS sequence"/>
</dbReference>
<protein>
    <submittedName>
        <fullName evidence="2">AlpA family transcriptional regulator</fullName>
    </submittedName>
    <submittedName>
        <fullName evidence="1">Phage transcriptional regulator (ACLAME 418)</fullName>
    </submittedName>
</protein>
<dbReference type="InterPro" id="IPR010260">
    <property type="entry name" value="AlpA"/>
</dbReference>
<sequence length="76" mass="9229">MQNEPQPNDRFLRIDEVVHLTGLSRSTIYEYARLKRFPEAVNLGSNKRAWIESEVRQWMNERINQRNDKRKQEDNL</sequence>
<dbReference type="AlphaFoldDB" id="A0A0M3G540"/>
<dbReference type="PANTHER" id="PTHR36154:SF1">
    <property type="entry name" value="DNA-BINDING TRANSCRIPTIONAL ACTIVATOR ALPA"/>
    <property type="match status" value="1"/>
</dbReference>
<reference evidence="1 3" key="1">
    <citation type="submission" date="2018-12" db="EMBL/GenBank/DDBJ databases">
        <authorList>
            <person name="Fluit A.C."/>
        </authorList>
    </citation>
    <scope>NUCLEOTIDE SEQUENCE [LARGE SCALE GENOMIC DNA]</scope>
    <source>
        <strain evidence="1 3">16-549009</strain>
    </source>
</reference>
<evidence type="ECO:0000313" key="2">
    <source>
        <dbReference type="EMBL" id="TPH21494.1"/>
    </source>
</evidence>
<dbReference type="Proteomes" id="UP000294998">
    <property type="component" value="Unassembled WGS sequence"/>
</dbReference>
<reference evidence="2 4" key="2">
    <citation type="submission" date="2019-01" db="EMBL/GenBank/DDBJ databases">
        <title>Comparative genomic analysis identifies haemin-independent Haemophilus haemolyticus: a formal re-classification of Haemophilus intermedius.</title>
        <authorList>
            <person name="Harris T.M."/>
            <person name="Price E.P."/>
            <person name="Sarovich D.S."/>
            <person name="Norskov-Lauritsen N."/>
            <person name="Beissbarth J."/>
            <person name="Chang A.B."/>
            <person name="Smith-Vaughan H.C."/>
        </authorList>
    </citation>
    <scope>NUCLEOTIDE SEQUENCE [LARGE SCALE GENOMIC DNA]</scope>
    <source>
        <strain evidence="2 4">60982 B Hi-1</strain>
    </source>
</reference>
<dbReference type="InterPro" id="IPR052931">
    <property type="entry name" value="Prophage_regulatory_activator"/>
</dbReference>